<evidence type="ECO:0000256" key="2">
    <source>
        <dbReference type="ARBA" id="ARBA00022630"/>
    </source>
</evidence>
<sequence length="495" mass="54124">MRAARRQVVVVGAGPVGLAISIDLALRGVEVTVLDRREGGGVQSKATTIWPRQLELLDRLGVAGAILEAGHRLSRITLNTSRRSFAAFDFGRIDTTSYPFGIGLAQPITERILESRAVEVGVQVLRQVEVVDVSQDVHGVSLRCLHKGNVVREMTADWVVAADGAHSHIRDRSGIRLMRSGGAIRFAITDVPIDASLNEADVAYYYGRDGALALVPFGASRFRIAVGVPPETRIAPGREDFVRLLRARAGVRTDLRDFAHSSVFDVRCGHAEHFRKRRVFLAGDAAHTVSPAGGQGMNTGLQDAANLAWKLAEVISGSAPDGLLDSYERERMHDYRESARRSTYLTQLGLVDRRVRRTSLRVLYSVGSRIPCVADRMAAGFGQLDTSYPTSARGSLSGRRFPTRFPLADDGSPTPYVVDPLRGGVVDWRGRFSRSVNPPQEDASVLYGSVLYGGDVSLGVRRRLGALPRLLTVRPDGHVERITTRRTRDNSCMHS</sequence>
<accession>A0AAD1AE63</accession>
<dbReference type="PANTHER" id="PTHR43004">
    <property type="entry name" value="TRK SYSTEM POTASSIUM UPTAKE PROTEIN"/>
    <property type="match status" value="1"/>
</dbReference>
<dbReference type="GO" id="GO:0071949">
    <property type="term" value="F:FAD binding"/>
    <property type="evidence" value="ECO:0007669"/>
    <property type="project" value="InterPro"/>
</dbReference>
<keyword evidence="3" id="KW-0274">FAD</keyword>
<feature type="domain" description="FAD-binding" evidence="4">
    <location>
        <begin position="7"/>
        <end position="333"/>
    </location>
</feature>
<evidence type="ECO:0000256" key="1">
    <source>
        <dbReference type="ARBA" id="ARBA00001974"/>
    </source>
</evidence>
<dbReference type="Proteomes" id="UP000283946">
    <property type="component" value="Chromosome"/>
</dbReference>
<dbReference type="Gene3D" id="3.50.50.60">
    <property type="entry name" value="FAD/NAD(P)-binding domain"/>
    <property type="match status" value="1"/>
</dbReference>
<gene>
    <name evidence="5" type="ORF">C7V51_14140</name>
</gene>
<organism evidence="5 6">
    <name type="scientific">Rathayibacter iranicus</name>
    <dbReference type="NCBI Taxonomy" id="59737"/>
    <lineage>
        <taxon>Bacteria</taxon>
        <taxon>Bacillati</taxon>
        <taxon>Actinomycetota</taxon>
        <taxon>Actinomycetes</taxon>
        <taxon>Micrococcales</taxon>
        <taxon>Microbacteriaceae</taxon>
        <taxon>Rathayibacter</taxon>
    </lineage>
</organism>
<dbReference type="KEGG" id="ria:C7V51_14140"/>
<name>A0AAD1AE63_9MICO</name>
<dbReference type="SUPFAM" id="SSF51905">
    <property type="entry name" value="FAD/NAD(P)-binding domain"/>
    <property type="match status" value="1"/>
</dbReference>
<keyword evidence="2" id="KW-0285">Flavoprotein</keyword>
<dbReference type="InterPro" id="IPR050641">
    <property type="entry name" value="RIFMO-like"/>
</dbReference>
<dbReference type="EMBL" id="CP028130">
    <property type="protein sequence ID" value="AZZ56886.1"/>
    <property type="molecule type" value="Genomic_DNA"/>
</dbReference>
<evidence type="ECO:0000256" key="3">
    <source>
        <dbReference type="ARBA" id="ARBA00022827"/>
    </source>
</evidence>
<reference evidence="5 6" key="1">
    <citation type="submission" date="2018-03" db="EMBL/GenBank/DDBJ databases">
        <title>Bacteriophage NCPPB3778 and a type I-E CRISPR drive the evolution of the US Biological Select Agent, Rathayibacter toxicus.</title>
        <authorList>
            <person name="Davis E.W.II."/>
            <person name="Tabima J.F."/>
            <person name="Weisberg A.J."/>
            <person name="Dantas Lopes L."/>
            <person name="Wiseman M.S."/>
            <person name="Wiseman M.S."/>
            <person name="Pupko T."/>
            <person name="Belcher M.S."/>
            <person name="Sechler A.J."/>
            <person name="Tancos M.A."/>
            <person name="Schroeder B.K."/>
            <person name="Murray T.D."/>
            <person name="Luster D.G."/>
            <person name="Schneider W.L."/>
            <person name="Rogers E."/>
            <person name="Andreote F.D."/>
            <person name="Grunwald N.J."/>
            <person name="Putnam M.L."/>
            <person name="Chang J.H."/>
        </authorList>
    </citation>
    <scope>NUCLEOTIDE SEQUENCE [LARGE SCALE GENOMIC DNA]</scope>
    <source>
        <strain evidence="5 6">NCCPB 2253</strain>
    </source>
</reference>
<evidence type="ECO:0000259" key="4">
    <source>
        <dbReference type="Pfam" id="PF01494"/>
    </source>
</evidence>
<dbReference type="Pfam" id="PF01494">
    <property type="entry name" value="FAD_binding_3"/>
    <property type="match status" value="1"/>
</dbReference>
<proteinExistence type="predicted"/>
<evidence type="ECO:0000313" key="6">
    <source>
        <dbReference type="Proteomes" id="UP000283946"/>
    </source>
</evidence>
<dbReference type="InterPro" id="IPR002938">
    <property type="entry name" value="FAD-bd"/>
</dbReference>
<evidence type="ECO:0000313" key="5">
    <source>
        <dbReference type="EMBL" id="AZZ56886.1"/>
    </source>
</evidence>
<dbReference type="Gene3D" id="3.30.70.2450">
    <property type="match status" value="1"/>
</dbReference>
<dbReference type="AlphaFoldDB" id="A0AAD1AE63"/>
<dbReference type="PRINTS" id="PR00420">
    <property type="entry name" value="RNGMNOXGNASE"/>
</dbReference>
<dbReference type="PANTHER" id="PTHR43004:SF19">
    <property type="entry name" value="BINDING MONOOXYGENASE, PUTATIVE (JCVI)-RELATED"/>
    <property type="match status" value="1"/>
</dbReference>
<protein>
    <submittedName>
        <fullName evidence="5">FAD-dependent oxidoreductase</fullName>
    </submittedName>
</protein>
<comment type="cofactor">
    <cofactor evidence="1">
        <name>FAD</name>
        <dbReference type="ChEBI" id="CHEBI:57692"/>
    </cofactor>
</comment>
<dbReference type="InterPro" id="IPR036188">
    <property type="entry name" value="FAD/NAD-bd_sf"/>
</dbReference>
<dbReference type="GO" id="GO:0016709">
    <property type="term" value="F:oxidoreductase activity, acting on paired donors, with incorporation or reduction of molecular oxygen, NAD(P)H as one donor, and incorporation of one atom of oxygen"/>
    <property type="evidence" value="ECO:0007669"/>
    <property type="project" value="UniProtKB-ARBA"/>
</dbReference>